<dbReference type="AlphaFoldDB" id="A0A8J7G469"/>
<keyword evidence="2" id="KW-1185">Reference proteome</keyword>
<dbReference type="Proteomes" id="UP000622653">
    <property type="component" value="Unassembled WGS sequence"/>
</dbReference>
<evidence type="ECO:0000313" key="2">
    <source>
        <dbReference type="Proteomes" id="UP000622653"/>
    </source>
</evidence>
<proteinExistence type="predicted"/>
<comment type="caution">
    <text evidence="1">The sequence shown here is derived from an EMBL/GenBank/DDBJ whole genome shotgun (WGS) entry which is preliminary data.</text>
</comment>
<evidence type="ECO:0008006" key="3">
    <source>
        <dbReference type="Google" id="ProtNLM"/>
    </source>
</evidence>
<gene>
    <name evidence="1" type="ORF">IRY55_05960</name>
</gene>
<dbReference type="EMBL" id="JADKPV010000001">
    <property type="protein sequence ID" value="MBF4500907.1"/>
    <property type="molecule type" value="Genomic_DNA"/>
</dbReference>
<name>A0A8J7G469_9BACL</name>
<reference evidence="1" key="1">
    <citation type="submission" date="2020-11" db="EMBL/GenBank/DDBJ databases">
        <title>Multidrug resistant novel bacterium Savagea serpentis sp. nov., isolated from the scats of a vine snake (Ahaetulla nasuta).</title>
        <authorList>
            <person name="Venkata Ramana V."/>
            <person name="Vikas Patil S."/>
            <person name="Yogita Lugani V."/>
        </authorList>
    </citation>
    <scope>NUCLEOTIDE SEQUENCE</scope>
    <source>
        <strain evidence="1">SN6</strain>
    </source>
</reference>
<sequence length="432" mass="50793">MKIGVFVPVEQRERIETMLVQQHKDTATFYFYPYYEVEEVVAQFLAVQQMVDGLLFSGYVSYKTVVQSQLDISVPYRYFQLSAEDFYKQLLEIVIENRRFELQHTVLDFAAESKKIQEWIEALPNAHRPYLLEKDENDFGDNVYEEVFQFHTDMIQSKRAKYVFTRFANIIPMLEKANIPYVYFEISPETMRNIVHDLFAQIEHEHLRNNQIVYGYVKIKPSHKQKKRIEELKIHAALLEFQMEQYPQLFVRDALEGFELNTTYETLVSLTNHFNACALLNELVKQRGEIHIGWGVGRTISEAQMNAKNALDYSLHNDFSSTYIQHEEELIGPLLYKETTLHSNELLRQSEQWQKDDRLTRDQLNKVLYAFSTVDYTKLTSQQFATALNVTVRTANRILKSAVEVNLVRVEEEKGKVGRPANVYYFNAHYLA</sequence>
<protein>
    <recommendedName>
        <fullName evidence="3">Transcriptional regulator</fullName>
    </recommendedName>
</protein>
<dbReference type="RefSeq" id="WP_194562318.1">
    <property type="nucleotide sequence ID" value="NZ_JADKPV010000001.1"/>
</dbReference>
<evidence type="ECO:0000313" key="1">
    <source>
        <dbReference type="EMBL" id="MBF4500907.1"/>
    </source>
</evidence>
<organism evidence="1 2">
    <name type="scientific">Savagea serpentis</name>
    <dbReference type="NCBI Taxonomy" id="2785297"/>
    <lineage>
        <taxon>Bacteria</taxon>
        <taxon>Bacillati</taxon>
        <taxon>Bacillota</taxon>
        <taxon>Bacilli</taxon>
        <taxon>Bacillales</taxon>
        <taxon>Caryophanaceae</taxon>
        <taxon>Savagea</taxon>
    </lineage>
</organism>
<accession>A0A8J7G469</accession>